<evidence type="ECO:0000313" key="1">
    <source>
        <dbReference type="EMBL" id="XCD05779.1"/>
    </source>
</evidence>
<protein>
    <submittedName>
        <fullName evidence="1">Uncharacterized protein</fullName>
    </submittedName>
</protein>
<accession>A0AAU8B2J2</accession>
<name>A0AAU8B2J2_9CAUD</name>
<dbReference type="EMBL" id="PP511597">
    <property type="protein sequence ID" value="XCD05779.1"/>
    <property type="molecule type" value="Genomic_DNA"/>
</dbReference>
<sequence>MTTPNSLRDSIERISQRTESLFRKQLYFAVCLDEACPLCEYPEQARLLTRQGAWVGEYCRNCGASCGNHGIVFDWLLATGGPLRPGCGPDWRDDEDES</sequence>
<organism evidence="1">
    <name type="scientific">Dulem virus 32</name>
    <dbReference type="NCBI Taxonomy" id="3145750"/>
    <lineage>
        <taxon>Viruses</taxon>
        <taxon>Duplodnaviria</taxon>
        <taxon>Heunggongvirae</taxon>
        <taxon>Uroviricota</taxon>
        <taxon>Caudoviricetes</taxon>
    </lineage>
</organism>
<reference evidence="1" key="1">
    <citation type="submission" date="2024-03" db="EMBL/GenBank/DDBJ databases">
        <title>Diverse circular DNA viruses in blood, oral, and fecal samples of captive lemurs.</title>
        <authorList>
            <person name="Paietta E.N."/>
            <person name="Kraberger S."/>
            <person name="Lund M.C."/>
            <person name="Custer J.M."/>
            <person name="Vargas K.M."/>
            <person name="Ehmke E.E."/>
            <person name="Yoder A.D."/>
            <person name="Varsani A."/>
        </authorList>
    </citation>
    <scope>NUCLEOTIDE SEQUENCE</scope>
    <source>
        <strain evidence="1">Duke_24SF_91</strain>
    </source>
</reference>
<proteinExistence type="predicted"/>